<evidence type="ECO:0000256" key="3">
    <source>
        <dbReference type="PROSITE-ProRule" id="PRU00023"/>
    </source>
</evidence>
<protein>
    <recommendedName>
        <fullName evidence="6">Ankyrin</fullName>
    </recommendedName>
</protein>
<keyword evidence="2 3" id="KW-0040">ANK repeat</keyword>
<organism evidence="4 5">
    <name type="scientific">Pholiota conissans</name>
    <dbReference type="NCBI Taxonomy" id="109636"/>
    <lineage>
        <taxon>Eukaryota</taxon>
        <taxon>Fungi</taxon>
        <taxon>Dikarya</taxon>
        <taxon>Basidiomycota</taxon>
        <taxon>Agaricomycotina</taxon>
        <taxon>Agaricomycetes</taxon>
        <taxon>Agaricomycetidae</taxon>
        <taxon>Agaricales</taxon>
        <taxon>Agaricineae</taxon>
        <taxon>Strophariaceae</taxon>
        <taxon>Pholiota</taxon>
    </lineage>
</organism>
<evidence type="ECO:0000313" key="4">
    <source>
        <dbReference type="EMBL" id="KAF9473016.1"/>
    </source>
</evidence>
<dbReference type="Pfam" id="PF12796">
    <property type="entry name" value="Ank_2"/>
    <property type="match status" value="1"/>
</dbReference>
<evidence type="ECO:0000256" key="2">
    <source>
        <dbReference type="ARBA" id="ARBA00023043"/>
    </source>
</evidence>
<dbReference type="OrthoDB" id="194358at2759"/>
<reference evidence="4" key="1">
    <citation type="submission" date="2020-11" db="EMBL/GenBank/DDBJ databases">
        <authorList>
            <consortium name="DOE Joint Genome Institute"/>
            <person name="Ahrendt S."/>
            <person name="Riley R."/>
            <person name="Andreopoulos W."/>
            <person name="Labutti K."/>
            <person name="Pangilinan J."/>
            <person name="Ruiz-Duenas F.J."/>
            <person name="Barrasa J.M."/>
            <person name="Sanchez-Garcia M."/>
            <person name="Camarero S."/>
            <person name="Miyauchi S."/>
            <person name="Serrano A."/>
            <person name="Linde D."/>
            <person name="Babiker R."/>
            <person name="Drula E."/>
            <person name="Ayuso-Fernandez I."/>
            <person name="Pacheco R."/>
            <person name="Padilla G."/>
            <person name="Ferreira P."/>
            <person name="Barriuso J."/>
            <person name="Kellner H."/>
            <person name="Castanera R."/>
            <person name="Alfaro M."/>
            <person name="Ramirez L."/>
            <person name="Pisabarro A.G."/>
            <person name="Kuo A."/>
            <person name="Tritt A."/>
            <person name="Lipzen A."/>
            <person name="He G."/>
            <person name="Yan M."/>
            <person name="Ng V."/>
            <person name="Cullen D."/>
            <person name="Martin F."/>
            <person name="Rosso M.-N."/>
            <person name="Henrissat B."/>
            <person name="Hibbett D."/>
            <person name="Martinez A.T."/>
            <person name="Grigoriev I.V."/>
        </authorList>
    </citation>
    <scope>NUCLEOTIDE SEQUENCE</scope>
    <source>
        <strain evidence="4">CIRM-BRFM 674</strain>
    </source>
</reference>
<accession>A0A9P6CN31</accession>
<comment type="caution">
    <text evidence="4">The sequence shown here is derived from an EMBL/GenBank/DDBJ whole genome shotgun (WGS) entry which is preliminary data.</text>
</comment>
<evidence type="ECO:0000256" key="1">
    <source>
        <dbReference type="ARBA" id="ARBA00022737"/>
    </source>
</evidence>
<dbReference type="SUPFAM" id="SSF48403">
    <property type="entry name" value="Ankyrin repeat"/>
    <property type="match status" value="1"/>
</dbReference>
<dbReference type="InterPro" id="IPR002110">
    <property type="entry name" value="Ankyrin_rpt"/>
</dbReference>
<evidence type="ECO:0000313" key="5">
    <source>
        <dbReference type="Proteomes" id="UP000807469"/>
    </source>
</evidence>
<feature type="repeat" description="ANK" evidence="3">
    <location>
        <begin position="2"/>
        <end position="34"/>
    </location>
</feature>
<feature type="non-terminal residue" evidence="4">
    <location>
        <position position="61"/>
    </location>
</feature>
<dbReference type="Gene3D" id="1.25.40.20">
    <property type="entry name" value="Ankyrin repeat-containing domain"/>
    <property type="match status" value="1"/>
</dbReference>
<proteinExistence type="predicted"/>
<gene>
    <name evidence="4" type="ORF">BDN70DRAFT_768866</name>
</gene>
<keyword evidence="1" id="KW-0677">Repeat</keyword>
<dbReference type="PROSITE" id="PS50297">
    <property type="entry name" value="ANK_REP_REGION"/>
    <property type="match status" value="2"/>
</dbReference>
<keyword evidence="5" id="KW-1185">Reference proteome</keyword>
<sequence length="61" mass="6221">GQYGTALQAASCAGEYRIVELLIQKGADVNIAGGEHGTALQTASYQGANSIVQLLIENGAD</sequence>
<evidence type="ECO:0008006" key="6">
    <source>
        <dbReference type="Google" id="ProtNLM"/>
    </source>
</evidence>
<dbReference type="InterPro" id="IPR036770">
    <property type="entry name" value="Ankyrin_rpt-contain_sf"/>
</dbReference>
<name>A0A9P6CN31_9AGAR</name>
<feature type="non-terminal residue" evidence="4">
    <location>
        <position position="1"/>
    </location>
</feature>
<dbReference type="PROSITE" id="PS50088">
    <property type="entry name" value="ANK_REPEAT"/>
    <property type="match status" value="2"/>
</dbReference>
<dbReference type="PANTHER" id="PTHR24171">
    <property type="entry name" value="ANKYRIN REPEAT DOMAIN-CONTAINING PROTEIN 39-RELATED"/>
    <property type="match status" value="1"/>
</dbReference>
<dbReference type="AlphaFoldDB" id="A0A9P6CN31"/>
<feature type="repeat" description="ANK" evidence="3">
    <location>
        <begin position="35"/>
        <end position="61"/>
    </location>
</feature>
<dbReference type="EMBL" id="MU155477">
    <property type="protein sequence ID" value="KAF9473016.1"/>
    <property type="molecule type" value="Genomic_DNA"/>
</dbReference>
<dbReference type="Proteomes" id="UP000807469">
    <property type="component" value="Unassembled WGS sequence"/>
</dbReference>